<name>A0A183KM77_9TREM</name>
<dbReference type="Proteomes" id="UP000279833">
    <property type="component" value="Unassembled WGS sequence"/>
</dbReference>
<evidence type="ECO:0000313" key="3">
    <source>
        <dbReference type="WBParaSite" id="SCUD_0001615001-mRNA-1"/>
    </source>
</evidence>
<protein>
    <submittedName>
        <fullName evidence="3">GNAT family N-acetyltransferase</fullName>
    </submittedName>
</protein>
<keyword evidence="2" id="KW-1185">Reference proteome</keyword>
<evidence type="ECO:0000313" key="1">
    <source>
        <dbReference type="EMBL" id="VDP60949.1"/>
    </source>
</evidence>
<dbReference type="AlphaFoldDB" id="A0A183KM77"/>
<sequence length="34" mass="4258">MKQKIDNLYIDFLKKQHEDVRFFPKNETDILYNL</sequence>
<dbReference type="EMBL" id="UZAK01038365">
    <property type="protein sequence ID" value="VDP60949.1"/>
    <property type="molecule type" value="Genomic_DNA"/>
</dbReference>
<proteinExistence type="predicted"/>
<accession>A0A183KM77</accession>
<dbReference type="WBParaSite" id="SCUD_0001615001-mRNA-1">
    <property type="protein sequence ID" value="SCUD_0001615001-mRNA-1"/>
    <property type="gene ID" value="SCUD_0001615001"/>
</dbReference>
<reference evidence="1 2" key="2">
    <citation type="submission" date="2018-11" db="EMBL/GenBank/DDBJ databases">
        <authorList>
            <consortium name="Pathogen Informatics"/>
        </authorList>
    </citation>
    <scope>NUCLEOTIDE SEQUENCE [LARGE SCALE GENOMIC DNA]</scope>
    <source>
        <strain evidence="1">Dakar</strain>
        <strain evidence="2">Dakar, Senegal</strain>
    </source>
</reference>
<evidence type="ECO:0000313" key="2">
    <source>
        <dbReference type="Proteomes" id="UP000279833"/>
    </source>
</evidence>
<reference evidence="3" key="1">
    <citation type="submission" date="2016-06" db="UniProtKB">
        <authorList>
            <consortium name="WormBaseParasite"/>
        </authorList>
    </citation>
    <scope>IDENTIFICATION</scope>
</reference>
<organism evidence="3">
    <name type="scientific">Schistosoma curassoni</name>
    <dbReference type="NCBI Taxonomy" id="6186"/>
    <lineage>
        <taxon>Eukaryota</taxon>
        <taxon>Metazoa</taxon>
        <taxon>Spiralia</taxon>
        <taxon>Lophotrochozoa</taxon>
        <taxon>Platyhelminthes</taxon>
        <taxon>Trematoda</taxon>
        <taxon>Digenea</taxon>
        <taxon>Strigeidida</taxon>
        <taxon>Schistosomatoidea</taxon>
        <taxon>Schistosomatidae</taxon>
        <taxon>Schistosoma</taxon>
    </lineage>
</organism>
<gene>
    <name evidence="1" type="ORF">SCUD_LOCUS16147</name>
</gene>